<keyword evidence="1" id="KW-0732">Signal</keyword>
<sequence>MKRLGGSWLLATDLGLGAAVDSAQAIDKTDAGPRGRLRTEHRASFRFDFSNKAGLQSSEIALPRIFSTAPPRYRPETPLCWRCTWLCLVVKGALSSIIPKHYGSRGGVRVRPLASHLVRFAAGSLPGFSQVGIVQEDAVGRRVFSGISLFPSPLRSCAALCSPRFTLIGSMLRVAHISSLCGNSLDSHPGGPGCPVTRLRNKTEHVFSGLRVSLPEDGTRWQFPKRHILSVLEKTNVFVPGEVLKAFAIGNRAGRCRWSAGFLGDLPFPPPLHSGTAPYSLQSPSSALKTALLRAAQVFSLTHSTAMNFAGEPGSITGRVTPKLSHMGMVSDDAAGLRDFSGVSRFPRHFIPALLHTHLKDSLLRAVQISSLFNHSL</sequence>
<reference evidence="2 3" key="1">
    <citation type="submission" date="2023-02" db="EMBL/GenBank/DDBJ databases">
        <title>LHISI_Scaffold_Assembly.</title>
        <authorList>
            <person name="Stuart O.P."/>
            <person name="Cleave R."/>
            <person name="Magrath M.J.L."/>
            <person name="Mikheyev A.S."/>
        </authorList>
    </citation>
    <scope>NUCLEOTIDE SEQUENCE [LARGE SCALE GENOMIC DNA]</scope>
    <source>
        <strain evidence="2">Daus_M_001</strain>
        <tissue evidence="2">Leg muscle</tissue>
    </source>
</reference>
<name>A0ABQ9GNV4_9NEOP</name>
<evidence type="ECO:0000313" key="3">
    <source>
        <dbReference type="Proteomes" id="UP001159363"/>
    </source>
</evidence>
<dbReference type="EMBL" id="JARBHB010000010">
    <property type="protein sequence ID" value="KAJ8873691.1"/>
    <property type="molecule type" value="Genomic_DNA"/>
</dbReference>
<accession>A0ABQ9GNV4</accession>
<comment type="caution">
    <text evidence="2">The sequence shown here is derived from an EMBL/GenBank/DDBJ whole genome shotgun (WGS) entry which is preliminary data.</text>
</comment>
<feature type="chain" id="PRO_5046773514" evidence="1">
    <location>
        <begin position="26"/>
        <end position="377"/>
    </location>
</feature>
<feature type="signal peptide" evidence="1">
    <location>
        <begin position="1"/>
        <end position="25"/>
    </location>
</feature>
<organism evidence="2 3">
    <name type="scientific">Dryococelus australis</name>
    <dbReference type="NCBI Taxonomy" id="614101"/>
    <lineage>
        <taxon>Eukaryota</taxon>
        <taxon>Metazoa</taxon>
        <taxon>Ecdysozoa</taxon>
        <taxon>Arthropoda</taxon>
        <taxon>Hexapoda</taxon>
        <taxon>Insecta</taxon>
        <taxon>Pterygota</taxon>
        <taxon>Neoptera</taxon>
        <taxon>Polyneoptera</taxon>
        <taxon>Phasmatodea</taxon>
        <taxon>Verophasmatodea</taxon>
        <taxon>Anareolatae</taxon>
        <taxon>Phasmatidae</taxon>
        <taxon>Eurycanthinae</taxon>
        <taxon>Dryococelus</taxon>
    </lineage>
</organism>
<gene>
    <name evidence="2" type="ORF">PR048_024523</name>
</gene>
<dbReference type="Proteomes" id="UP001159363">
    <property type="component" value="Chromosome 9"/>
</dbReference>
<protein>
    <submittedName>
        <fullName evidence="2">Uncharacterized protein</fullName>
    </submittedName>
</protein>
<keyword evidence="3" id="KW-1185">Reference proteome</keyword>
<evidence type="ECO:0000256" key="1">
    <source>
        <dbReference type="SAM" id="SignalP"/>
    </source>
</evidence>
<evidence type="ECO:0000313" key="2">
    <source>
        <dbReference type="EMBL" id="KAJ8873691.1"/>
    </source>
</evidence>
<proteinExistence type="predicted"/>